<dbReference type="RefSeq" id="XP_022241511.1">
    <property type="nucleotide sequence ID" value="XM_022385803.1"/>
</dbReference>
<dbReference type="Pfam" id="PF23774">
    <property type="entry name" value="TPR_GEMI5"/>
    <property type="match status" value="1"/>
</dbReference>
<feature type="repeat" description="WD" evidence="3">
    <location>
        <begin position="597"/>
        <end position="639"/>
    </location>
</feature>
<evidence type="ECO:0000313" key="9">
    <source>
        <dbReference type="RefSeq" id="XP_022241512.1"/>
    </source>
</evidence>
<dbReference type="InterPro" id="IPR015943">
    <property type="entry name" value="WD40/YVTN_repeat-like_dom_sf"/>
</dbReference>
<dbReference type="InterPro" id="IPR036322">
    <property type="entry name" value="WD40_repeat_dom_sf"/>
</dbReference>
<feature type="region of interest" description="Disordered" evidence="4">
    <location>
        <begin position="676"/>
        <end position="706"/>
    </location>
</feature>
<dbReference type="SMART" id="SM00320">
    <property type="entry name" value="WD40"/>
    <property type="match status" value="11"/>
</dbReference>
<proteinExistence type="predicted"/>
<sequence>MAGQNLGPSPNWYSSKVSDCNKNGIFAYGSRGNIVLMDVTLSPPVYIEMFSAHADRVSAVSFCRNMKKVSWLVSCADDKKVKIFDTANRMLLYEQVTHQKVTCLDWRGDRDDIAFIGGDKGFLAAWDLHHETIIRYQSASSTLIFCLTSCISKPELLAVGFKGGLVVIHDVSKEGKVIFILRSHGEDVMSLSWSRYTEAGKSIPQLASSSRDRTLRVWDVTEEKPLHVINIPHQRGGRADEQNKARHWFALCWMLGKQNCLICTTVSGDVMLCDVEKQTWKHFSTTERGGHSRCVFNICLVGGESEIACTVSLDRQIVIWDLESMKSKYVLPTLGGFAYTVVANPLDPGRLAVGAGDNMVRVWTLTGVNPYHTVSLWQKIQGKVKTISWHPEREAWLAYGTDDGHVGVLDTLSSNRSQVLTSPCHRQIVYNVCWGPCFMLNKGDQNGRPNLFLYSCGDGVILIHNVDKPKEEKHNFNTLTANSGNLERGKGPVRTELAWKADYSVLAVGNEDGSVDIYHGQDFHIIARLKAQKKLIQCIRWHLQFTAVSSQQSTYHCFLACSSNENEINIYDLTSVLGENNNTRTCEVTITQPTIQLAGHQFRVTSLAWSPHVDCRLASVSYDGTVQIWDVLTGTPVANFAGHRGRVFCVEWNPLDPDLVFSGGEDFTIQQWRVSQQENILPPPKKERTRKKKSTKSQRYETTSEDVQGLNDSTVLKELDQLLEIKKQELQNPSQKEMEINSKIMDVLSTQKKEETVTDSLTVDSKEKEDPVHATPKLAVDSDSDTSMELCQSLKKQADVSKEKSVKSMERKKKKPVHKSHFPVSAALENRGKHFSCADCLHLVDHLYPAKETCLSSSLSSDVEPSKPQEQDKFTHLGFFTDRHAMLDLLITEGVKHRENGNLDLALQQELWIGNVGPALREAAEKRQLSDWLVALAPLGSRTLWLEMCEKYAQQLAENQKYHRASLYLLACHKVYEAIDVLKDHNLFREALAIARSRLPSVDPTLNDILCKWAARADKEGNYEMAAKCYLAVSDPEAAAKTMAKRCNPPSLRIAAYISRRCHQPKEADGYVKACFKESLIRSDWITAGQITRDHPHFQPYLLVSSLHERLTKELEKLSQDIGSNSSILPENFNDSQPVIWKGHVQSGESFFTSILTKWKEDELLQDWEHVDVICQVISELFMKKQPPYTQQELLFQISIHFTLFLLREEQRLTDTSSASFKHLTTALSLANSQKFPDKFHFLCRLIFSKELKWDSSRIATVRGIHLLKPNYSAVNACLNLEELWHSELPLGVHLTLADLPDSSDEKQLSELNSADVLIENILQYDSQEFFEKVWVCKTVIPVLAFFSVNWLSQLDKFIERTEDKNLNLCRFLPDVLAHLTNYLLCDIFVLEHYLHDKVKAVENEIALQKADQHQKTKITCAKQKPGPYKFKKISNYSFAGDEQKSIKENTFSCDSKEINITNNSFNLQEDTSIQNAEKTVTEDTSKCLTQRGKTGAESHGLCSVEKMDESKKDTVTSESLGVCSVEKMDKSKKETVTSESLGVCSVEKMDESKKETVTSESLGVCSVEKTDESKQETVTSESLVCSVEKMDKSKKDTVTSQLLGVCSMENMDELKEERVILEGDGGQKTFFIHKSDSQRSSPLSVSSTITSVCELQEERIHLLEKLKDLKKLTEEFPFPNPHKSLIQVKEWCSKIESLCPEAECHQKLKELSNKIEVWSQHYVFSDKLYTKM</sequence>
<evidence type="ECO:0000259" key="5">
    <source>
        <dbReference type="Pfam" id="PF23774"/>
    </source>
</evidence>
<feature type="compositionally biased region" description="Basic residues" evidence="4">
    <location>
        <begin position="810"/>
        <end position="820"/>
    </location>
</feature>
<evidence type="ECO:0000256" key="4">
    <source>
        <dbReference type="SAM" id="MobiDB-lite"/>
    </source>
</evidence>
<dbReference type="Pfam" id="PF00400">
    <property type="entry name" value="WD40"/>
    <property type="match status" value="2"/>
</dbReference>
<evidence type="ECO:0000256" key="1">
    <source>
        <dbReference type="ARBA" id="ARBA00022574"/>
    </source>
</evidence>
<name>A0ABM1SD06_LIMPO</name>
<dbReference type="InterPro" id="IPR056424">
    <property type="entry name" value="Beta-prop_GEMI5_2nd"/>
</dbReference>
<dbReference type="Proteomes" id="UP000694941">
    <property type="component" value="Unplaced"/>
</dbReference>
<feature type="region of interest" description="Disordered" evidence="4">
    <location>
        <begin position="801"/>
        <end position="820"/>
    </location>
</feature>
<dbReference type="PROSITE" id="PS00678">
    <property type="entry name" value="WD_REPEATS_1"/>
    <property type="match status" value="2"/>
</dbReference>
<dbReference type="Gene3D" id="2.130.10.10">
    <property type="entry name" value="YVTN repeat-like/Quinoprotein amine dehydrogenase"/>
    <property type="match status" value="2"/>
</dbReference>
<accession>A0ABM1SD06</accession>
<keyword evidence="1 3" id="KW-0853">WD repeat</keyword>
<feature type="repeat" description="WD" evidence="3">
    <location>
        <begin position="181"/>
        <end position="228"/>
    </location>
</feature>
<protein>
    <submittedName>
        <fullName evidence="8 9">Gem-associated protein 5-like isoform X1</fullName>
    </submittedName>
</protein>
<feature type="region of interest" description="Disordered" evidence="4">
    <location>
        <begin position="758"/>
        <end position="786"/>
    </location>
</feature>
<keyword evidence="7" id="KW-1185">Reference proteome</keyword>
<feature type="compositionally biased region" description="Basic residues" evidence="4">
    <location>
        <begin position="687"/>
        <end position="696"/>
    </location>
</feature>
<dbReference type="InterPro" id="IPR052640">
    <property type="entry name" value="Gemin-5"/>
</dbReference>
<dbReference type="PANTHER" id="PTHR46362">
    <property type="entry name" value="GEM-ASSOCIATED PROTEIN 5"/>
    <property type="match status" value="1"/>
</dbReference>
<reference evidence="8 9" key="1">
    <citation type="submission" date="2025-05" db="UniProtKB">
        <authorList>
            <consortium name="RefSeq"/>
        </authorList>
    </citation>
    <scope>IDENTIFICATION</scope>
    <source>
        <tissue evidence="8 9">Muscle</tissue>
    </source>
</reference>
<dbReference type="PANTHER" id="PTHR46362:SF1">
    <property type="entry name" value="GEM-ASSOCIATED PROTEIN 5"/>
    <property type="match status" value="1"/>
</dbReference>
<dbReference type="PROSITE" id="PS50294">
    <property type="entry name" value="WD_REPEATS_REGION"/>
    <property type="match status" value="2"/>
</dbReference>
<feature type="domain" description="Gem-associated protein 5 second beta-propeller" evidence="6">
    <location>
        <begin position="345"/>
        <end position="664"/>
    </location>
</feature>
<gene>
    <name evidence="8 9" type="primary">LOC106459328</name>
</gene>
<feature type="repeat" description="WD" evidence="3">
    <location>
        <begin position="640"/>
        <end position="682"/>
    </location>
</feature>
<evidence type="ECO:0000259" key="6">
    <source>
        <dbReference type="Pfam" id="PF23775"/>
    </source>
</evidence>
<dbReference type="InterPro" id="IPR001680">
    <property type="entry name" value="WD40_rpt"/>
</dbReference>
<organism evidence="7 8">
    <name type="scientific">Limulus polyphemus</name>
    <name type="common">Atlantic horseshoe crab</name>
    <dbReference type="NCBI Taxonomy" id="6850"/>
    <lineage>
        <taxon>Eukaryota</taxon>
        <taxon>Metazoa</taxon>
        <taxon>Ecdysozoa</taxon>
        <taxon>Arthropoda</taxon>
        <taxon>Chelicerata</taxon>
        <taxon>Merostomata</taxon>
        <taxon>Xiphosura</taxon>
        <taxon>Limulidae</taxon>
        <taxon>Limulus</taxon>
    </lineage>
</organism>
<dbReference type="InterPro" id="IPR056421">
    <property type="entry name" value="TPR_GEMI5"/>
</dbReference>
<evidence type="ECO:0000256" key="2">
    <source>
        <dbReference type="ARBA" id="ARBA00022737"/>
    </source>
</evidence>
<keyword evidence="2" id="KW-0677">Repeat</keyword>
<dbReference type="GeneID" id="106459328"/>
<dbReference type="Pfam" id="PF23775">
    <property type="entry name" value="Beta-prop_RIG_2nd"/>
    <property type="match status" value="1"/>
</dbReference>
<evidence type="ECO:0000313" key="7">
    <source>
        <dbReference type="Proteomes" id="UP000694941"/>
    </source>
</evidence>
<feature type="domain" description="Gem-associated protein 5 TPR" evidence="5">
    <location>
        <begin position="877"/>
        <end position="1085"/>
    </location>
</feature>
<dbReference type="PRINTS" id="PR00320">
    <property type="entry name" value="GPROTEINBRPT"/>
</dbReference>
<evidence type="ECO:0000313" key="8">
    <source>
        <dbReference type="RefSeq" id="XP_022241511.1"/>
    </source>
</evidence>
<dbReference type="InterPro" id="IPR020472">
    <property type="entry name" value="WD40_PAC1"/>
</dbReference>
<evidence type="ECO:0000256" key="3">
    <source>
        <dbReference type="PROSITE-ProRule" id="PRU00221"/>
    </source>
</evidence>
<dbReference type="Gene3D" id="1.25.40.470">
    <property type="match status" value="1"/>
</dbReference>
<dbReference type="PROSITE" id="PS50082">
    <property type="entry name" value="WD_REPEATS_2"/>
    <property type="match status" value="3"/>
</dbReference>
<dbReference type="InterPro" id="IPR019775">
    <property type="entry name" value="WD40_repeat_CS"/>
</dbReference>
<dbReference type="RefSeq" id="XP_022241512.1">
    <property type="nucleotide sequence ID" value="XM_022385804.1"/>
</dbReference>
<dbReference type="SUPFAM" id="SSF50978">
    <property type="entry name" value="WD40 repeat-like"/>
    <property type="match status" value="3"/>
</dbReference>